<dbReference type="AlphaFoldDB" id="A0AAN6ZH65"/>
<evidence type="ECO:0000313" key="3">
    <source>
        <dbReference type="EMBL" id="KAK4137409.1"/>
    </source>
</evidence>
<keyword evidence="2" id="KW-1133">Transmembrane helix</keyword>
<organism evidence="3 4">
    <name type="scientific">Trichocladium antarcticum</name>
    <dbReference type="NCBI Taxonomy" id="1450529"/>
    <lineage>
        <taxon>Eukaryota</taxon>
        <taxon>Fungi</taxon>
        <taxon>Dikarya</taxon>
        <taxon>Ascomycota</taxon>
        <taxon>Pezizomycotina</taxon>
        <taxon>Sordariomycetes</taxon>
        <taxon>Sordariomycetidae</taxon>
        <taxon>Sordariales</taxon>
        <taxon>Chaetomiaceae</taxon>
        <taxon>Trichocladium</taxon>
    </lineage>
</organism>
<evidence type="ECO:0000256" key="2">
    <source>
        <dbReference type="SAM" id="Phobius"/>
    </source>
</evidence>
<keyword evidence="4" id="KW-1185">Reference proteome</keyword>
<comment type="caution">
    <text evidence="3">The sequence shown here is derived from an EMBL/GenBank/DDBJ whole genome shotgun (WGS) entry which is preliminary data.</text>
</comment>
<reference evidence="3" key="1">
    <citation type="journal article" date="2023" name="Mol. Phylogenet. Evol.">
        <title>Genome-scale phylogeny and comparative genomics of the fungal order Sordariales.</title>
        <authorList>
            <person name="Hensen N."/>
            <person name="Bonometti L."/>
            <person name="Westerberg I."/>
            <person name="Brannstrom I.O."/>
            <person name="Guillou S."/>
            <person name="Cros-Aarteil S."/>
            <person name="Calhoun S."/>
            <person name="Haridas S."/>
            <person name="Kuo A."/>
            <person name="Mondo S."/>
            <person name="Pangilinan J."/>
            <person name="Riley R."/>
            <person name="LaButti K."/>
            <person name="Andreopoulos B."/>
            <person name="Lipzen A."/>
            <person name="Chen C."/>
            <person name="Yan M."/>
            <person name="Daum C."/>
            <person name="Ng V."/>
            <person name="Clum A."/>
            <person name="Steindorff A."/>
            <person name="Ohm R.A."/>
            <person name="Martin F."/>
            <person name="Silar P."/>
            <person name="Natvig D.O."/>
            <person name="Lalanne C."/>
            <person name="Gautier V."/>
            <person name="Ament-Velasquez S.L."/>
            <person name="Kruys A."/>
            <person name="Hutchinson M.I."/>
            <person name="Powell A.J."/>
            <person name="Barry K."/>
            <person name="Miller A.N."/>
            <person name="Grigoriev I.V."/>
            <person name="Debuchy R."/>
            <person name="Gladieux P."/>
            <person name="Hiltunen Thoren M."/>
            <person name="Johannesson H."/>
        </authorList>
    </citation>
    <scope>NUCLEOTIDE SEQUENCE</scope>
    <source>
        <strain evidence="3">CBS 123565</strain>
    </source>
</reference>
<accession>A0AAN6ZH65</accession>
<proteinExistence type="predicted"/>
<name>A0AAN6ZH65_9PEZI</name>
<evidence type="ECO:0000256" key="1">
    <source>
        <dbReference type="SAM" id="MobiDB-lite"/>
    </source>
</evidence>
<sequence>MTGGCPDTVFASHAGARLLVVFIMSMSAYAGYLTTLVGSRNRGERGSGCRPPAAQLLQASVTGGAPADVSRPASIGFPGRESTQAGGGRGDGSEMSVISHGVASGSDHTDAIATEMRPQKSPERSVFRVLQRIKSKYCIHIGTG</sequence>
<protein>
    <submittedName>
        <fullName evidence="3">Uncharacterized protein</fullName>
    </submittedName>
</protein>
<feature type="transmembrane region" description="Helical" evidence="2">
    <location>
        <begin position="16"/>
        <end position="37"/>
    </location>
</feature>
<dbReference type="Proteomes" id="UP001304895">
    <property type="component" value="Unassembled WGS sequence"/>
</dbReference>
<feature type="region of interest" description="Disordered" evidence="1">
    <location>
        <begin position="60"/>
        <end position="110"/>
    </location>
</feature>
<dbReference type="EMBL" id="MU853402">
    <property type="protein sequence ID" value="KAK4137409.1"/>
    <property type="molecule type" value="Genomic_DNA"/>
</dbReference>
<gene>
    <name evidence="3" type="ORF">BT67DRAFT_431716</name>
</gene>
<keyword evidence="2" id="KW-0812">Transmembrane</keyword>
<evidence type="ECO:0000313" key="4">
    <source>
        <dbReference type="Proteomes" id="UP001304895"/>
    </source>
</evidence>
<keyword evidence="2" id="KW-0472">Membrane</keyword>
<reference evidence="3" key="2">
    <citation type="submission" date="2023-05" db="EMBL/GenBank/DDBJ databases">
        <authorList>
            <consortium name="Lawrence Berkeley National Laboratory"/>
            <person name="Steindorff A."/>
            <person name="Hensen N."/>
            <person name="Bonometti L."/>
            <person name="Westerberg I."/>
            <person name="Brannstrom I.O."/>
            <person name="Guillou S."/>
            <person name="Cros-Aarteil S."/>
            <person name="Calhoun S."/>
            <person name="Haridas S."/>
            <person name="Kuo A."/>
            <person name="Mondo S."/>
            <person name="Pangilinan J."/>
            <person name="Riley R."/>
            <person name="Labutti K."/>
            <person name="Andreopoulos B."/>
            <person name="Lipzen A."/>
            <person name="Chen C."/>
            <person name="Yanf M."/>
            <person name="Daum C."/>
            <person name="Ng V."/>
            <person name="Clum A."/>
            <person name="Ohm R."/>
            <person name="Martin F."/>
            <person name="Silar P."/>
            <person name="Natvig D."/>
            <person name="Lalanne C."/>
            <person name="Gautier V."/>
            <person name="Ament-Velasquez S.L."/>
            <person name="Kruys A."/>
            <person name="Hutchinson M.I."/>
            <person name="Powell A.J."/>
            <person name="Barry K."/>
            <person name="Miller A.N."/>
            <person name="Grigoriev I.V."/>
            <person name="Debuchy R."/>
            <person name="Gladieux P."/>
            <person name="Thoren M.H."/>
            <person name="Johannesson H."/>
        </authorList>
    </citation>
    <scope>NUCLEOTIDE SEQUENCE</scope>
    <source>
        <strain evidence="3">CBS 123565</strain>
    </source>
</reference>